<evidence type="ECO:0000313" key="1">
    <source>
        <dbReference type="EMBL" id="CAB4202023.1"/>
    </source>
</evidence>
<dbReference type="EMBL" id="LR797308">
    <property type="protein sequence ID" value="CAB4202023.1"/>
    <property type="molecule type" value="Genomic_DNA"/>
</dbReference>
<proteinExistence type="predicted"/>
<protein>
    <submittedName>
        <fullName evidence="1">Uncharacterized protein</fullName>
    </submittedName>
</protein>
<reference evidence="1" key="1">
    <citation type="submission" date="2020-05" db="EMBL/GenBank/DDBJ databases">
        <authorList>
            <person name="Chiriac C."/>
            <person name="Salcher M."/>
            <person name="Ghai R."/>
            <person name="Kavagutti S V."/>
        </authorList>
    </citation>
    <scope>NUCLEOTIDE SEQUENCE</scope>
</reference>
<organism evidence="1">
    <name type="scientific">uncultured Caudovirales phage</name>
    <dbReference type="NCBI Taxonomy" id="2100421"/>
    <lineage>
        <taxon>Viruses</taxon>
        <taxon>Duplodnaviria</taxon>
        <taxon>Heunggongvirae</taxon>
        <taxon>Uroviricota</taxon>
        <taxon>Caudoviricetes</taxon>
        <taxon>Peduoviridae</taxon>
        <taxon>Maltschvirus</taxon>
        <taxon>Maltschvirus maltsch</taxon>
    </lineage>
</organism>
<accession>A0A6J5S4B9</accession>
<name>A0A6J5S4B9_9CAUD</name>
<gene>
    <name evidence="1" type="ORF">UFOVP1361_27</name>
</gene>
<sequence>MNLVDKLRAIEYFFDLDMLHLSKVLGVTISELDSFDEVTIANHKPRIDRLCSICESAMAHADFQDIRYAEYLSRKMPGMRDSLLNLLKEKELKCGQIMRAVEIISHVHKFKKHA</sequence>